<dbReference type="RefSeq" id="XP_073562059.1">
    <property type="nucleotide sequence ID" value="XM_073699393.1"/>
</dbReference>
<gene>
    <name evidence="1" type="ORF">CCMA1212_001988</name>
</gene>
<evidence type="ECO:0000313" key="1">
    <source>
        <dbReference type="EMBL" id="TFB05858.1"/>
    </source>
</evidence>
<dbReference type="GeneID" id="300573843"/>
<proteinExistence type="predicted"/>
<sequence length="201" mass="22172">MSSPPTSQTPPDEDPSLNESTWEIASVVTTNSIADPAARMSETVHIITEDASSFSVRRAEHHPKANKHFMIRERQAPHRIVTLSHGSVKLIDKPSVGGGWLWLCVKKGGWYGFINTVSNTYLGHTNEGEIIASALQHLSHESFVVDRHEDGGYVLLMTRWGEDLRPMAISQDGDALVEQGADAAGTAWDFVEDSQINLFHL</sequence>
<comment type="caution">
    <text evidence="1">The sequence shown here is derived from an EMBL/GenBank/DDBJ whole genome shotgun (WGS) entry which is preliminary data.</text>
</comment>
<accession>A0ABY2HC56</accession>
<dbReference type="PANTHER" id="PTHR39697:SF2">
    <property type="entry name" value="CYANOVIRIN-N DOMAIN-CONTAINING PROTEIN"/>
    <property type="match status" value="1"/>
</dbReference>
<reference evidence="1 2" key="1">
    <citation type="submission" date="2018-01" db="EMBL/GenBank/DDBJ databases">
        <title>Genome characterization of the sugarcane-associated fungus Trichoderma ghanense CCMA-1212 and their application in lignocelulose bioconversion.</title>
        <authorList>
            <person name="Steindorff A.S."/>
            <person name="Mendes T.D."/>
            <person name="Vilela E.S.D."/>
            <person name="Rodrigues D.S."/>
            <person name="Formighieri E.F."/>
            <person name="Melo I.S."/>
            <person name="Favaro L.C.L."/>
        </authorList>
    </citation>
    <scope>NUCLEOTIDE SEQUENCE [LARGE SCALE GENOMIC DNA]</scope>
    <source>
        <strain evidence="1 2">CCMA-1212</strain>
    </source>
</reference>
<protein>
    <submittedName>
        <fullName evidence="1">Uncharacterized protein</fullName>
    </submittedName>
</protein>
<evidence type="ECO:0000313" key="2">
    <source>
        <dbReference type="Proteomes" id="UP001642720"/>
    </source>
</evidence>
<name>A0ABY2HC56_9HYPO</name>
<dbReference type="Proteomes" id="UP001642720">
    <property type="component" value="Unassembled WGS sequence"/>
</dbReference>
<organism evidence="1 2">
    <name type="scientific">Trichoderma ghanense</name>
    <dbReference type="NCBI Taxonomy" id="65468"/>
    <lineage>
        <taxon>Eukaryota</taxon>
        <taxon>Fungi</taxon>
        <taxon>Dikarya</taxon>
        <taxon>Ascomycota</taxon>
        <taxon>Pezizomycotina</taxon>
        <taxon>Sordariomycetes</taxon>
        <taxon>Hypocreomycetidae</taxon>
        <taxon>Hypocreales</taxon>
        <taxon>Hypocreaceae</taxon>
        <taxon>Trichoderma</taxon>
    </lineage>
</organism>
<dbReference type="EMBL" id="PPTA01000002">
    <property type="protein sequence ID" value="TFB05858.1"/>
    <property type="molecule type" value="Genomic_DNA"/>
</dbReference>
<keyword evidence="2" id="KW-1185">Reference proteome</keyword>
<dbReference type="PANTHER" id="PTHR39697">
    <property type="entry name" value="RICIN B LECTIN DOMAIN-CONTAINING PROTEIN-RELATED"/>
    <property type="match status" value="1"/>
</dbReference>